<dbReference type="Proteomes" id="UP001207654">
    <property type="component" value="Unassembled WGS sequence"/>
</dbReference>
<evidence type="ECO:0000313" key="2">
    <source>
        <dbReference type="Proteomes" id="UP001207654"/>
    </source>
</evidence>
<name>A0ABT4ACW6_9BACT</name>
<gene>
    <name evidence="1" type="ORF">OV287_30205</name>
</gene>
<evidence type="ECO:0000313" key="1">
    <source>
        <dbReference type="EMBL" id="MCY1078744.1"/>
    </source>
</evidence>
<reference evidence="1 2" key="1">
    <citation type="submission" date="2022-11" db="EMBL/GenBank/DDBJ databases">
        <title>Minimal conservation of predation-associated metabolite biosynthetic gene clusters underscores biosynthetic potential of Myxococcota including descriptions for ten novel species: Archangium lansinium sp. nov., Myxococcus landrumus sp. nov., Nannocystis bai.</title>
        <authorList>
            <person name="Ahearne A."/>
            <person name="Stevens C."/>
            <person name="Phillips K."/>
        </authorList>
    </citation>
    <scope>NUCLEOTIDE SEQUENCE [LARGE SCALE GENOMIC DNA]</scope>
    <source>
        <strain evidence="1 2">MIWBW</strain>
    </source>
</reference>
<dbReference type="EMBL" id="JAPNKA010000001">
    <property type="protein sequence ID" value="MCY1078744.1"/>
    <property type="molecule type" value="Genomic_DNA"/>
</dbReference>
<dbReference type="RefSeq" id="WP_267537509.1">
    <property type="nucleotide sequence ID" value="NZ_JAPNKA010000001.1"/>
</dbReference>
<proteinExistence type="predicted"/>
<keyword evidence="2" id="KW-1185">Reference proteome</keyword>
<evidence type="ECO:0008006" key="3">
    <source>
        <dbReference type="Google" id="ProtNLM"/>
    </source>
</evidence>
<accession>A0ABT4ACW6</accession>
<sequence length="118" mass="12131">MFRVMVCLLGLGLVSACGSDAEESNRRGRLSLRAGKVLTDGPECGVDLPACPEKTSCIAFTLDGATRAQCLDEATLCTDLLECTGGTTCAVLASYPGQVICSGKCQGDDCDDSVSSSP</sequence>
<organism evidence="1 2">
    <name type="scientific">Archangium lansingense</name>
    <dbReference type="NCBI Taxonomy" id="2995310"/>
    <lineage>
        <taxon>Bacteria</taxon>
        <taxon>Pseudomonadati</taxon>
        <taxon>Myxococcota</taxon>
        <taxon>Myxococcia</taxon>
        <taxon>Myxococcales</taxon>
        <taxon>Cystobacterineae</taxon>
        <taxon>Archangiaceae</taxon>
        <taxon>Archangium</taxon>
    </lineage>
</organism>
<protein>
    <recommendedName>
        <fullName evidence="3">Lipoprotein</fullName>
    </recommendedName>
</protein>
<comment type="caution">
    <text evidence="1">The sequence shown here is derived from an EMBL/GenBank/DDBJ whole genome shotgun (WGS) entry which is preliminary data.</text>
</comment>
<dbReference type="PROSITE" id="PS51257">
    <property type="entry name" value="PROKAR_LIPOPROTEIN"/>
    <property type="match status" value="1"/>
</dbReference>